<dbReference type="OrthoDB" id="4560214at2"/>
<accession>A0A0C1YJ87</accession>
<dbReference type="Proteomes" id="UP000031572">
    <property type="component" value="Unassembled WGS sequence"/>
</dbReference>
<evidence type="ECO:0000313" key="1">
    <source>
        <dbReference type="EMBL" id="KIF80552.1"/>
    </source>
</evidence>
<reference evidence="1 2" key="1">
    <citation type="submission" date="2014-12" db="EMBL/GenBank/DDBJ databases">
        <title>Denitrispirillum autotrophicum gen. nov., sp. nov., Denitrifying, Facultatively Autotrophic Bacteria Isolated from Rice Paddy Soil.</title>
        <authorList>
            <person name="Ishii S."/>
            <person name="Ashida N."/>
            <person name="Ohno H."/>
            <person name="Otsuka S."/>
            <person name="Yokota A."/>
            <person name="Senoo K."/>
        </authorList>
    </citation>
    <scope>NUCLEOTIDE SEQUENCE [LARGE SCALE GENOMIC DNA]</scope>
    <source>
        <strain evidence="1 2">TSA66</strain>
    </source>
</reference>
<dbReference type="Pfam" id="PF06348">
    <property type="entry name" value="DUF1059"/>
    <property type="match status" value="1"/>
</dbReference>
<dbReference type="AlphaFoldDB" id="A0A0C1YJ87"/>
<organism evidence="1 2">
    <name type="scientific">Noviherbaspirillum autotrophicum</name>
    <dbReference type="NCBI Taxonomy" id="709839"/>
    <lineage>
        <taxon>Bacteria</taxon>
        <taxon>Pseudomonadati</taxon>
        <taxon>Pseudomonadota</taxon>
        <taxon>Betaproteobacteria</taxon>
        <taxon>Burkholderiales</taxon>
        <taxon>Oxalobacteraceae</taxon>
        <taxon>Noviherbaspirillum</taxon>
    </lineage>
</organism>
<evidence type="ECO:0000313" key="2">
    <source>
        <dbReference type="Proteomes" id="UP000031572"/>
    </source>
</evidence>
<dbReference type="STRING" id="709839.TSA66_06565"/>
<dbReference type="RefSeq" id="WP_040039455.1">
    <property type="nucleotide sequence ID" value="NZ_JWJG01000028.1"/>
</dbReference>
<gene>
    <name evidence="1" type="ORF">TSA66_06565</name>
</gene>
<dbReference type="InterPro" id="IPR009409">
    <property type="entry name" value="DUF1059"/>
</dbReference>
<keyword evidence="2" id="KW-1185">Reference proteome</keyword>
<comment type="caution">
    <text evidence="1">The sequence shown here is derived from an EMBL/GenBank/DDBJ whole genome shotgun (WGS) entry which is preliminary data.</text>
</comment>
<sequence>MARKFIDCREFPSDLNCSIAIAADTDQELLEAAVQHAVSVHKHEDTPELRQQIKQLFKEGTPPIERPAAHAL</sequence>
<name>A0A0C1YJ87_9BURK</name>
<protein>
    <recommendedName>
        <fullName evidence="3">Small metal-binding protein</fullName>
    </recommendedName>
</protein>
<dbReference type="EMBL" id="JWJG01000028">
    <property type="protein sequence ID" value="KIF80552.1"/>
    <property type="molecule type" value="Genomic_DNA"/>
</dbReference>
<proteinExistence type="predicted"/>
<evidence type="ECO:0008006" key="3">
    <source>
        <dbReference type="Google" id="ProtNLM"/>
    </source>
</evidence>